<dbReference type="AlphaFoldDB" id="A0A857JCY3"/>
<reference evidence="1 2" key="1">
    <citation type="submission" date="2020-01" db="EMBL/GenBank/DDBJ databases">
        <title>Genome sequencing of strain KACC 21265.</title>
        <authorList>
            <person name="Heo J."/>
            <person name="Kim S.-J."/>
            <person name="Kim J.-S."/>
            <person name="Hong S.-B."/>
            <person name="Kwon S.-W."/>
        </authorList>
    </citation>
    <scope>NUCLEOTIDE SEQUENCE [LARGE SCALE GENOMIC DNA]</scope>
    <source>
        <strain evidence="1 2">KACC 21265</strain>
    </source>
</reference>
<name>A0A857JCY3_9BURK</name>
<keyword evidence="2" id="KW-1185">Reference proteome</keyword>
<protein>
    <recommendedName>
        <fullName evidence="3">Lipoprotein</fullName>
    </recommendedName>
</protein>
<accession>A0A857JCY3</accession>
<proteinExistence type="predicted"/>
<dbReference type="EMBL" id="CP047650">
    <property type="protein sequence ID" value="QHJ00536.1"/>
    <property type="molecule type" value="Genomic_DNA"/>
</dbReference>
<gene>
    <name evidence="1" type="ORF">GT347_22695</name>
</gene>
<organism evidence="1 2">
    <name type="scientific">Xylophilus rhododendri</name>
    <dbReference type="NCBI Taxonomy" id="2697032"/>
    <lineage>
        <taxon>Bacteria</taxon>
        <taxon>Pseudomonadati</taxon>
        <taxon>Pseudomonadota</taxon>
        <taxon>Betaproteobacteria</taxon>
        <taxon>Burkholderiales</taxon>
        <taxon>Xylophilus</taxon>
    </lineage>
</organism>
<dbReference type="Proteomes" id="UP000464787">
    <property type="component" value="Chromosome"/>
</dbReference>
<evidence type="ECO:0000313" key="2">
    <source>
        <dbReference type="Proteomes" id="UP000464787"/>
    </source>
</evidence>
<evidence type="ECO:0008006" key="3">
    <source>
        <dbReference type="Google" id="ProtNLM"/>
    </source>
</evidence>
<evidence type="ECO:0000313" key="1">
    <source>
        <dbReference type="EMBL" id="QHJ00536.1"/>
    </source>
</evidence>
<dbReference type="KEGG" id="xyk:GT347_22695"/>
<sequence>MGKILSAVGGALLLAGCVFLIWKETAPKTNSSSTALKPTYAEKAFEAPPMVTFKNLPTQITAAVGTTQDQGLRSLGIDYAGSRDWRTVFEKSMRRGAEGGGTYALHILIQCQAMREQVAEFSTRAASSQAQETARQIYTSRCASFSSDELSIENTLRTSKDPRLQNSPLDAHYEEWNFIGENKRETHNIAERYLSEADPLSLEKLGKVFFKPSTSNVTFGGRVYEEPHANAIFDLAWRAAICDGTGLPCSGPLDPYVMDHCAVHGICAESREENIGQVVRQEYGESAEKLYREIRPQLADVIRRKDADALLR</sequence>
<dbReference type="RefSeq" id="WP_160554346.1">
    <property type="nucleotide sequence ID" value="NZ_CP047650.1"/>
</dbReference>
<dbReference type="PROSITE" id="PS51257">
    <property type="entry name" value="PROKAR_LIPOPROTEIN"/>
    <property type="match status" value="1"/>
</dbReference>